<dbReference type="InterPro" id="IPR036291">
    <property type="entry name" value="NAD(P)-bd_dom_sf"/>
</dbReference>
<feature type="binding site" evidence="9">
    <location>
        <position position="212"/>
    </location>
    <ligand>
        <name>NAD(+)</name>
        <dbReference type="ChEBI" id="CHEBI:57540"/>
    </ligand>
</feature>
<evidence type="ECO:0000313" key="13">
    <source>
        <dbReference type="EMBL" id="RSZ62082.1"/>
    </source>
</evidence>
<evidence type="ECO:0000256" key="1">
    <source>
        <dbReference type="ARBA" id="ARBA00003868"/>
    </source>
</evidence>
<keyword evidence="14" id="KW-1185">Reference proteome</keyword>
<feature type="binding site" evidence="9">
    <location>
        <position position="116"/>
    </location>
    <ligand>
        <name>substrate</name>
    </ligand>
</feature>
<dbReference type="FunFam" id="1.10.285.10:FF:000008">
    <property type="entry name" value="Glutamate dehydrogenase"/>
    <property type="match status" value="1"/>
</dbReference>
<feature type="binding site" evidence="9">
    <location>
        <position position="92"/>
    </location>
    <ligand>
        <name>substrate</name>
    </ligand>
</feature>
<dbReference type="AlphaFoldDB" id="A0A3R9ZYY2"/>
<dbReference type="GO" id="GO:0005829">
    <property type="term" value="C:cytosol"/>
    <property type="evidence" value="ECO:0007669"/>
    <property type="project" value="TreeGrafter"/>
</dbReference>
<dbReference type="FunFam" id="3.40.50.720:FF:000030">
    <property type="entry name" value="Glutamate dehydrogenase"/>
    <property type="match status" value="1"/>
</dbReference>
<dbReference type="InterPro" id="IPR006097">
    <property type="entry name" value="Glu/Leu/Phe/Val/Trp_DH_dimer"/>
</dbReference>
<feature type="site" description="Important for catalysis" evidence="10">
    <location>
        <position position="168"/>
    </location>
</feature>
<dbReference type="FunFam" id="3.40.50.10860:FF:000002">
    <property type="entry name" value="Glutamate dehydrogenase"/>
    <property type="match status" value="1"/>
</dbReference>
<keyword evidence="4" id="KW-0521">NADP</keyword>
<dbReference type="Gene3D" id="3.40.50.10860">
    <property type="entry name" value="Leucine Dehydrogenase, chain A, domain 1"/>
    <property type="match status" value="1"/>
</dbReference>
<dbReference type="InterPro" id="IPR046346">
    <property type="entry name" value="Aminoacid_DH-like_N_sf"/>
</dbReference>
<dbReference type="PIRSF" id="PIRSF000185">
    <property type="entry name" value="Glu_DH"/>
    <property type="match status" value="1"/>
</dbReference>
<evidence type="ECO:0000256" key="6">
    <source>
        <dbReference type="ARBA" id="ARBA00048584"/>
    </source>
</evidence>
<feature type="active site" description="Proton donor" evidence="8">
    <location>
        <position position="128"/>
    </location>
</feature>
<comment type="catalytic activity">
    <reaction evidence="6">
        <text>L-glutamate + NADP(+) + H2O = 2-oxoglutarate + NH4(+) + NADPH + H(+)</text>
        <dbReference type="Rhea" id="RHEA:11612"/>
        <dbReference type="ChEBI" id="CHEBI:15377"/>
        <dbReference type="ChEBI" id="CHEBI:15378"/>
        <dbReference type="ChEBI" id="CHEBI:16810"/>
        <dbReference type="ChEBI" id="CHEBI:28938"/>
        <dbReference type="ChEBI" id="CHEBI:29985"/>
        <dbReference type="ChEBI" id="CHEBI:57783"/>
        <dbReference type="ChEBI" id="CHEBI:58349"/>
        <dbReference type="EC" id="1.4.1.4"/>
    </reaction>
</comment>
<evidence type="ECO:0000313" key="14">
    <source>
        <dbReference type="Proteomes" id="UP000274907"/>
    </source>
</evidence>
<reference evidence="13 14" key="1">
    <citation type="submission" date="2018-12" db="EMBL/GenBank/DDBJ databases">
        <title>YIM 101343 draft genome.</title>
        <authorList>
            <person name="Chen X."/>
        </authorList>
    </citation>
    <scope>NUCLEOTIDE SEQUENCE [LARGE SCALE GENOMIC DNA]</scope>
    <source>
        <strain evidence="13 14">YIM 101343</strain>
    </source>
</reference>
<dbReference type="InterPro" id="IPR033524">
    <property type="entry name" value="Glu/Leu/Phe/Val_DH_AS"/>
</dbReference>
<sequence>MSIDEQVSSYYNMLLKRNAGEPEFHQAVAEVLTSLKIVLEKDPHYADYGLIQRLCEPERQLIFRVPWIDDNGVVQVNRGFRVQFNSALGPYKGGIRFHPSVNLGIIKFLGFEQIFKNSLTGLPIGGGKGGSDFDPKGKSELEIMRFCQSFMTELHRHIGEYRDVPAGDIGVGGREIGFLFGQYRRLANQHESGVLTGKGLTWGGSLVRTEATGYGCVYLTEEMMKAHGASMSGARVIVSGSGNVAIYAIEKAQELGATVVGFSDSSGWVSTPDGVDVELLKNVKDKRRERVSVYVEETTGATFHTEGSIWDLEADVALPCATQNELNGEHALALVDNGIRFIAEGANMPSTPEAIEIFRANRIHFAPGKAANAGGVATSALEMQQNASRDSWSFEYTDQRLHKIMSRIYRTMSNTAREYGHEDDYVLGSNIAGFKKVADAMLAQGVV</sequence>
<keyword evidence="5 7" id="KW-0560">Oxidoreductase</keyword>
<keyword evidence="9" id="KW-0547">Nucleotide-binding</keyword>
<dbReference type="PANTHER" id="PTHR43571:SF1">
    <property type="entry name" value="NADP-SPECIFIC GLUTAMATE DEHYDROGENASE 1-RELATED"/>
    <property type="match status" value="1"/>
</dbReference>
<dbReference type="Gene3D" id="3.40.50.720">
    <property type="entry name" value="NAD(P)-binding Rossmann-like Domain"/>
    <property type="match status" value="1"/>
</dbReference>
<dbReference type="Pfam" id="PF00208">
    <property type="entry name" value="ELFV_dehydrog"/>
    <property type="match status" value="1"/>
</dbReference>
<dbReference type="InterPro" id="IPR006095">
    <property type="entry name" value="Glu/Leu/Phe/Val/Trp_DH"/>
</dbReference>
<dbReference type="InterPro" id="IPR006096">
    <property type="entry name" value="Glu/Leu/Phe/Val/Trp_DH_C"/>
</dbReference>
<dbReference type="InterPro" id="IPR033922">
    <property type="entry name" value="NAD_bind_Glu_DH"/>
</dbReference>
<name>A0A3R9ZYY2_9CORY</name>
<dbReference type="Proteomes" id="UP000274907">
    <property type="component" value="Unassembled WGS sequence"/>
</dbReference>
<dbReference type="PROSITE" id="PS00074">
    <property type="entry name" value="GLFV_DEHYDROGENASE"/>
    <property type="match status" value="1"/>
</dbReference>
<comment type="function">
    <text evidence="1">Catalyzes the reversible oxidative deamination of glutamate to alpha-ketoglutarate and ammonia.</text>
</comment>
<dbReference type="InterPro" id="IPR050724">
    <property type="entry name" value="Glu_Leu_Phe_Val_DH"/>
</dbReference>
<feature type="domain" description="Glutamate/phenylalanine/leucine/valine/L-tryptophan dehydrogenase C-terminal" evidence="12">
    <location>
        <begin position="205"/>
        <end position="445"/>
    </location>
</feature>
<dbReference type="SUPFAM" id="SSF53223">
    <property type="entry name" value="Aminoacid dehydrogenase-like, N-terminal domain"/>
    <property type="match status" value="1"/>
</dbReference>
<dbReference type="SUPFAM" id="SSF51735">
    <property type="entry name" value="NAD(P)-binding Rossmann-fold domains"/>
    <property type="match status" value="1"/>
</dbReference>
<evidence type="ECO:0000256" key="8">
    <source>
        <dbReference type="PIRSR" id="PIRSR000185-1"/>
    </source>
</evidence>
<dbReference type="GO" id="GO:0006537">
    <property type="term" value="P:glutamate biosynthetic process"/>
    <property type="evidence" value="ECO:0007669"/>
    <property type="project" value="TreeGrafter"/>
</dbReference>
<comment type="similarity">
    <text evidence="2 7 11">Belongs to the Glu/Leu/Phe/Val dehydrogenases family.</text>
</comment>
<evidence type="ECO:0000256" key="7">
    <source>
        <dbReference type="PIRNR" id="PIRNR000185"/>
    </source>
</evidence>
<organism evidence="13 14">
    <name type="scientific">Corynebacterium hylobatis</name>
    <dbReference type="NCBI Taxonomy" id="1859290"/>
    <lineage>
        <taxon>Bacteria</taxon>
        <taxon>Bacillati</taxon>
        <taxon>Actinomycetota</taxon>
        <taxon>Actinomycetes</taxon>
        <taxon>Mycobacteriales</taxon>
        <taxon>Corynebacteriaceae</taxon>
        <taxon>Corynebacterium</taxon>
    </lineage>
</organism>
<evidence type="ECO:0000256" key="10">
    <source>
        <dbReference type="PIRSR" id="PIRSR000185-3"/>
    </source>
</evidence>
<dbReference type="GO" id="GO:0000166">
    <property type="term" value="F:nucleotide binding"/>
    <property type="evidence" value="ECO:0007669"/>
    <property type="project" value="UniProtKB-KW"/>
</dbReference>
<accession>A0A3R9ZYY2</accession>
<protein>
    <recommendedName>
        <fullName evidence="7">Glutamate dehydrogenase</fullName>
    </recommendedName>
</protein>
<dbReference type="RefSeq" id="WP_126121235.1">
    <property type="nucleotide sequence ID" value="NZ_RXHJ01000013.1"/>
</dbReference>
<dbReference type="InterPro" id="IPR014362">
    <property type="entry name" value="Glu_DH"/>
</dbReference>
<evidence type="ECO:0000256" key="11">
    <source>
        <dbReference type="RuleBase" id="RU004417"/>
    </source>
</evidence>
<evidence type="ECO:0000259" key="12">
    <source>
        <dbReference type="SMART" id="SM00839"/>
    </source>
</evidence>
<evidence type="ECO:0000256" key="5">
    <source>
        <dbReference type="ARBA" id="ARBA00023002"/>
    </source>
</evidence>
<dbReference type="GO" id="GO:0004354">
    <property type="term" value="F:glutamate dehydrogenase (NADP+) activity"/>
    <property type="evidence" value="ECO:0007669"/>
    <property type="project" value="UniProtKB-EC"/>
</dbReference>
<proteinExistence type="inferred from homology"/>
<comment type="caution">
    <text evidence="13">The sequence shown here is derived from an EMBL/GenBank/DDBJ whole genome shotgun (WGS) entry which is preliminary data.</text>
</comment>
<dbReference type="Pfam" id="PF02812">
    <property type="entry name" value="ELFV_dehydrog_N"/>
    <property type="match status" value="1"/>
</dbReference>
<dbReference type="SMART" id="SM00839">
    <property type="entry name" value="ELFV_dehydrog"/>
    <property type="match status" value="1"/>
</dbReference>
<evidence type="ECO:0000256" key="3">
    <source>
        <dbReference type="ARBA" id="ARBA00011643"/>
    </source>
</evidence>
<evidence type="ECO:0000256" key="9">
    <source>
        <dbReference type="PIRSR" id="PIRSR000185-2"/>
    </source>
</evidence>
<comment type="subunit">
    <text evidence="3">Homohexamer.</text>
</comment>
<feature type="binding site" evidence="9">
    <location>
        <position position="113"/>
    </location>
    <ligand>
        <name>substrate</name>
    </ligand>
</feature>
<dbReference type="Gene3D" id="1.10.285.10">
    <property type="entry name" value="Glutamate Dehydrogenase, chain A, domain 3"/>
    <property type="match status" value="2"/>
</dbReference>
<dbReference type="PRINTS" id="PR00082">
    <property type="entry name" value="GLFDHDRGNASE"/>
</dbReference>
<evidence type="ECO:0000256" key="4">
    <source>
        <dbReference type="ARBA" id="ARBA00022857"/>
    </source>
</evidence>
<feature type="binding site" evidence="9">
    <location>
        <position position="167"/>
    </location>
    <ligand>
        <name>substrate</name>
    </ligand>
</feature>
<feature type="binding site" evidence="9">
    <location>
        <position position="379"/>
    </location>
    <ligand>
        <name>substrate</name>
    </ligand>
</feature>
<dbReference type="OrthoDB" id="9803297at2"/>
<dbReference type="EMBL" id="RXHJ01000013">
    <property type="protein sequence ID" value="RSZ62082.1"/>
    <property type="molecule type" value="Genomic_DNA"/>
</dbReference>
<feature type="binding site" evidence="9">
    <location>
        <position position="243"/>
    </location>
    <ligand>
        <name>NAD(+)</name>
        <dbReference type="ChEBI" id="CHEBI:57540"/>
    </ligand>
</feature>
<evidence type="ECO:0000256" key="2">
    <source>
        <dbReference type="ARBA" id="ARBA00006382"/>
    </source>
</evidence>
<gene>
    <name evidence="13" type="ORF">EAH68_10220</name>
</gene>
<dbReference type="CDD" id="cd05313">
    <property type="entry name" value="NAD_bind_2_Glu_DH"/>
    <property type="match status" value="1"/>
</dbReference>
<dbReference type="FunFam" id="1.10.285.10:FF:000001">
    <property type="entry name" value="Glutamate dehydrogenase"/>
    <property type="match status" value="1"/>
</dbReference>
<dbReference type="PANTHER" id="PTHR43571">
    <property type="entry name" value="NADP-SPECIFIC GLUTAMATE DEHYDROGENASE 1-RELATED"/>
    <property type="match status" value="1"/>
</dbReference>
<keyword evidence="9" id="KW-0520">NAD</keyword>
<dbReference type="NCBIfam" id="NF006929">
    <property type="entry name" value="PRK09414.1"/>
    <property type="match status" value="1"/>
</dbReference>